<protein>
    <submittedName>
        <fullName evidence="2">Uncharacterized protein</fullName>
    </submittedName>
</protein>
<sequence length="307" mass="35800">MSDRSSNRVRNPDQSAQIKLPTSTPKLSSRELGLWKDYFQHPSGPRLRTPSTHLEQKTVNHSQLLEDFKNYYISNQVEITEHDTILHVIRTHHGMSVKSEYHIVECLHLSDTTIPGLPKAIVALYHVKTPENEKPYLDRALFVQELSKTDSIASPARGQRPKARFLSIAEDLEEEISYRFYVPGSQNSGPLYGQYIQDDALGSVDIEQLDQGRVLCKSTAVVWRKREPLQHLRREEWERNNIALRRVVEERRLYVRYLEFHESSVAMRHRGRGWYWERIICQLGFSVHCILDDKRGLSNLSHLKKYA</sequence>
<dbReference type="EMBL" id="KB707764">
    <property type="protein sequence ID" value="EMR88946.1"/>
    <property type="molecule type" value="Genomic_DNA"/>
</dbReference>
<evidence type="ECO:0000313" key="3">
    <source>
        <dbReference type="Proteomes" id="UP000012045"/>
    </source>
</evidence>
<feature type="compositionally biased region" description="Polar residues" evidence="1">
    <location>
        <begin position="8"/>
        <end position="27"/>
    </location>
</feature>
<evidence type="ECO:0000313" key="2">
    <source>
        <dbReference type="EMBL" id="EMR88946.1"/>
    </source>
</evidence>
<dbReference type="AlphaFoldDB" id="M7TZ78"/>
<reference evidence="3" key="1">
    <citation type="journal article" date="2013" name="Genome Announc.">
        <title>Draft genome sequence of Botrytis cinerea BcDW1, inoculum for noble rot of grape berries.</title>
        <authorList>
            <person name="Blanco-Ulate B."/>
            <person name="Allen G."/>
            <person name="Powell A.L."/>
            <person name="Cantu D."/>
        </authorList>
    </citation>
    <scope>NUCLEOTIDE SEQUENCE [LARGE SCALE GENOMIC DNA]</scope>
    <source>
        <strain evidence="3">BcDW1</strain>
    </source>
</reference>
<dbReference type="HOGENOM" id="CLU_088981_0_0_1"/>
<proteinExistence type="predicted"/>
<dbReference type="Proteomes" id="UP000012045">
    <property type="component" value="Unassembled WGS sequence"/>
</dbReference>
<name>M7TZ78_BOTF1</name>
<dbReference type="OrthoDB" id="3545919at2759"/>
<accession>M7TZ78</accession>
<feature type="region of interest" description="Disordered" evidence="1">
    <location>
        <begin position="1"/>
        <end position="27"/>
    </location>
</feature>
<evidence type="ECO:0000256" key="1">
    <source>
        <dbReference type="SAM" id="MobiDB-lite"/>
    </source>
</evidence>
<organism evidence="2 3">
    <name type="scientific">Botryotinia fuckeliana (strain BcDW1)</name>
    <name type="common">Noble rot fungus</name>
    <name type="synonym">Botrytis cinerea</name>
    <dbReference type="NCBI Taxonomy" id="1290391"/>
    <lineage>
        <taxon>Eukaryota</taxon>
        <taxon>Fungi</taxon>
        <taxon>Dikarya</taxon>
        <taxon>Ascomycota</taxon>
        <taxon>Pezizomycotina</taxon>
        <taxon>Leotiomycetes</taxon>
        <taxon>Helotiales</taxon>
        <taxon>Sclerotiniaceae</taxon>
        <taxon>Botrytis</taxon>
    </lineage>
</organism>
<gene>
    <name evidence="2" type="ORF">BcDW1_2432</name>
</gene>